<sequence length="408" mass="45211">MTDKHQLRARQLLRFCHFSNSHHVAYVTQDDLNLARELAGPGFPWDFAHPGLGGAHAGRRGEDENWPELWDGLSARSITQTLRHWRVLKLRREAEASATAVRILARDAPPDDGEGNAYSSEDGRDDEQLRIGRQRQSSNQAALGAQVVWVDNFVAVVLTANNNNNNNNNNDSNNNNNNNNNQHAVHFGPSGGLDTPWWYGSSGVPAPTLSDPTAVVPSRRRRKTHGHGQERTDGEVVAPGSGSGFGPGFGSNVSFAEDYPSLAPSSSGAYSGGVDSNFDLRSEDLDWLQQPYHARSNLGTTQAISTGRDVVAAELRRELARTEAEATRLRSRVKALQAELQETEEVVCQLAGEREDKQGLLVTERRETTRLRAQVELLQEELDERDMQVRDMEKDIDELHRLGRTRGS</sequence>
<keyword evidence="1" id="KW-0175">Coiled coil</keyword>
<evidence type="ECO:0000313" key="3">
    <source>
        <dbReference type="EMBL" id="ROV87298.1"/>
    </source>
</evidence>
<evidence type="ECO:0000313" key="4">
    <source>
        <dbReference type="Proteomes" id="UP000283895"/>
    </source>
</evidence>
<reference evidence="3 4" key="1">
    <citation type="submission" date="2015-09" db="EMBL/GenBank/DDBJ databases">
        <title>Host preference determinants of Valsa canker pathogens revealed by comparative genomics.</title>
        <authorList>
            <person name="Yin Z."/>
            <person name="Huang L."/>
        </authorList>
    </citation>
    <scope>NUCLEOTIDE SEQUENCE [LARGE SCALE GENOMIC DNA]</scope>
    <source>
        <strain evidence="3 4">03-1</strain>
    </source>
</reference>
<feature type="region of interest" description="Disordered" evidence="2">
    <location>
        <begin position="161"/>
        <end position="187"/>
    </location>
</feature>
<dbReference type="AlphaFoldDB" id="A0A423V8X5"/>
<feature type="region of interest" description="Disordered" evidence="2">
    <location>
        <begin position="102"/>
        <end position="127"/>
    </location>
</feature>
<dbReference type="EMBL" id="LKEA01000099">
    <property type="protein sequence ID" value="ROV87298.1"/>
    <property type="molecule type" value="Genomic_DNA"/>
</dbReference>
<evidence type="ECO:0000256" key="2">
    <source>
        <dbReference type="SAM" id="MobiDB-lite"/>
    </source>
</evidence>
<feature type="coiled-coil region" evidence="1">
    <location>
        <begin position="312"/>
        <end position="395"/>
    </location>
</feature>
<feature type="region of interest" description="Disordered" evidence="2">
    <location>
        <begin position="208"/>
        <end position="242"/>
    </location>
</feature>
<accession>A0A423V8X5</accession>
<gene>
    <name evidence="3" type="ORF">VMCG_10724</name>
</gene>
<proteinExistence type="predicted"/>
<comment type="caution">
    <text evidence="3">The sequence shown here is derived from an EMBL/GenBank/DDBJ whole genome shotgun (WGS) entry which is preliminary data.</text>
</comment>
<protein>
    <submittedName>
        <fullName evidence="3">Uncharacterized protein</fullName>
    </submittedName>
</protein>
<evidence type="ECO:0000256" key="1">
    <source>
        <dbReference type="SAM" id="Coils"/>
    </source>
</evidence>
<feature type="compositionally biased region" description="Low complexity" evidence="2">
    <location>
        <begin position="161"/>
        <end position="181"/>
    </location>
</feature>
<name>A0A423V8X5_9PEZI</name>
<organism evidence="3 4">
    <name type="scientific">Cytospora schulzeri</name>
    <dbReference type="NCBI Taxonomy" id="448051"/>
    <lineage>
        <taxon>Eukaryota</taxon>
        <taxon>Fungi</taxon>
        <taxon>Dikarya</taxon>
        <taxon>Ascomycota</taxon>
        <taxon>Pezizomycotina</taxon>
        <taxon>Sordariomycetes</taxon>
        <taxon>Sordariomycetidae</taxon>
        <taxon>Diaporthales</taxon>
        <taxon>Cytosporaceae</taxon>
        <taxon>Cytospora</taxon>
    </lineage>
</organism>
<keyword evidence="4" id="KW-1185">Reference proteome</keyword>
<dbReference type="Proteomes" id="UP000283895">
    <property type="component" value="Unassembled WGS sequence"/>
</dbReference>